<evidence type="ECO:0000313" key="1">
    <source>
        <dbReference type="EMBL" id="GBO42642.1"/>
    </source>
</evidence>
<name>A0A4Y2X3Q4_ARAVE</name>
<dbReference type="OrthoDB" id="6425040at2759"/>
<gene>
    <name evidence="1" type="ORF">AVEN_256411_1</name>
</gene>
<accession>A0A4Y2X3Q4</accession>
<keyword evidence="2" id="KW-1185">Reference proteome</keyword>
<dbReference type="PANTHER" id="PTHR47326">
    <property type="entry name" value="TRANSPOSABLE ELEMENT TC3 TRANSPOSASE-LIKE PROTEIN"/>
    <property type="match status" value="1"/>
</dbReference>
<proteinExistence type="predicted"/>
<sequence>MIDKFEESGSSDVKCGRGRTSIASTSMEDIPTELQQSSSSDLRTCSSWGISRTLDMPVNTDRKFLRNILQCYPFKITHAQELVPADLPKREAFALKFLARMEVDNEWPWNLWTDEAHFHLQGSFNTQNCRIWAIENPFQSSKCNHCLFILKMSLCGADLR</sequence>
<dbReference type="Proteomes" id="UP000499080">
    <property type="component" value="Unassembled WGS sequence"/>
</dbReference>
<evidence type="ECO:0000313" key="2">
    <source>
        <dbReference type="Proteomes" id="UP000499080"/>
    </source>
</evidence>
<dbReference type="PANTHER" id="PTHR47326:SF1">
    <property type="entry name" value="HTH PSQ-TYPE DOMAIN-CONTAINING PROTEIN"/>
    <property type="match status" value="1"/>
</dbReference>
<dbReference type="EMBL" id="BGPR01068811">
    <property type="protein sequence ID" value="GBO42642.1"/>
    <property type="molecule type" value="Genomic_DNA"/>
</dbReference>
<comment type="caution">
    <text evidence="1">The sequence shown here is derived from an EMBL/GenBank/DDBJ whole genome shotgun (WGS) entry which is preliminary data.</text>
</comment>
<reference evidence="1 2" key="1">
    <citation type="journal article" date="2019" name="Sci. Rep.">
        <title>Orb-weaving spider Araneus ventricosus genome elucidates the spidroin gene catalogue.</title>
        <authorList>
            <person name="Kono N."/>
            <person name="Nakamura H."/>
            <person name="Ohtoshi R."/>
            <person name="Moran D.A.P."/>
            <person name="Shinohara A."/>
            <person name="Yoshida Y."/>
            <person name="Fujiwara M."/>
            <person name="Mori M."/>
            <person name="Tomita M."/>
            <person name="Arakawa K."/>
        </authorList>
    </citation>
    <scope>NUCLEOTIDE SEQUENCE [LARGE SCALE GENOMIC DNA]</scope>
</reference>
<organism evidence="1 2">
    <name type="scientific">Araneus ventricosus</name>
    <name type="common">Orbweaver spider</name>
    <name type="synonym">Epeira ventricosa</name>
    <dbReference type="NCBI Taxonomy" id="182803"/>
    <lineage>
        <taxon>Eukaryota</taxon>
        <taxon>Metazoa</taxon>
        <taxon>Ecdysozoa</taxon>
        <taxon>Arthropoda</taxon>
        <taxon>Chelicerata</taxon>
        <taxon>Arachnida</taxon>
        <taxon>Araneae</taxon>
        <taxon>Araneomorphae</taxon>
        <taxon>Entelegynae</taxon>
        <taxon>Araneoidea</taxon>
        <taxon>Araneidae</taxon>
        <taxon>Araneus</taxon>
    </lineage>
</organism>
<protein>
    <submittedName>
        <fullName evidence="1">Uncharacterized protein</fullName>
    </submittedName>
</protein>
<dbReference type="AlphaFoldDB" id="A0A4Y2X3Q4"/>